<dbReference type="Proteomes" id="UP000000536">
    <property type="component" value="Chromosome"/>
</dbReference>
<dbReference type="GeneID" id="78446902"/>
<dbReference type="OrthoDB" id="88184at2157"/>
<dbReference type="EnsemblBacteria" id="BAD84583">
    <property type="protein sequence ID" value="BAD84583"/>
    <property type="gene ID" value="TK0394"/>
</dbReference>
<evidence type="ECO:0000313" key="3">
    <source>
        <dbReference type="Proteomes" id="UP000000536"/>
    </source>
</evidence>
<dbReference type="AlphaFoldDB" id="Q5JG91"/>
<dbReference type="eggNOG" id="arCOG05104">
    <property type="taxonomic scope" value="Archaea"/>
</dbReference>
<dbReference type="PANTHER" id="PTHR30121">
    <property type="entry name" value="UNCHARACTERIZED PROTEIN YJGR-RELATED"/>
    <property type="match status" value="1"/>
</dbReference>
<dbReference type="KEGG" id="tko:TK0394"/>
<proteinExistence type="predicted"/>
<gene>
    <name evidence="2" type="ordered locus">TK0394</name>
</gene>
<keyword evidence="3" id="KW-1185">Reference proteome</keyword>
<feature type="domain" description="Helicase HerA central" evidence="1">
    <location>
        <begin position="26"/>
        <end position="340"/>
    </location>
</feature>
<dbReference type="Pfam" id="PF01935">
    <property type="entry name" value="DUF87"/>
    <property type="match status" value="1"/>
</dbReference>
<dbReference type="RefSeq" id="WP_011249349.1">
    <property type="nucleotide sequence ID" value="NC_006624.1"/>
</dbReference>
<reference evidence="2 3" key="1">
    <citation type="journal article" date="2005" name="Genome Res.">
        <title>Complete genome sequence of the hyperthermophilic archaeon Thermococcus kodakaraensis KOD1 and comparison with Pyrococcus genomes.</title>
        <authorList>
            <person name="Fukui T."/>
            <person name="Atomi H."/>
            <person name="Kanai T."/>
            <person name="Matsumi R."/>
            <person name="Fujiwara S."/>
            <person name="Imanaka T."/>
        </authorList>
    </citation>
    <scope>NUCLEOTIDE SEQUENCE [LARGE SCALE GENOMIC DNA]</scope>
    <source>
        <strain evidence="3">ATCC BAA-918 / JCM 12380 / KOD1</strain>
    </source>
</reference>
<dbReference type="InterPro" id="IPR002789">
    <property type="entry name" value="HerA_central"/>
</dbReference>
<dbReference type="PATRIC" id="fig|69014.16.peg.392"/>
<evidence type="ECO:0000313" key="2">
    <source>
        <dbReference type="EMBL" id="BAD84583.1"/>
    </source>
</evidence>
<dbReference type="PhylomeDB" id="Q5JG91"/>
<evidence type="ECO:0000259" key="1">
    <source>
        <dbReference type="Pfam" id="PF01935"/>
    </source>
</evidence>
<protein>
    <submittedName>
        <fullName evidence="2">Predicted ATPase, AAA superfamily</fullName>
    </submittedName>
</protein>
<dbReference type="SUPFAM" id="SSF52540">
    <property type="entry name" value="P-loop containing nucleoside triphosphate hydrolases"/>
    <property type="match status" value="1"/>
</dbReference>
<dbReference type="Gene3D" id="3.40.50.300">
    <property type="entry name" value="P-loop containing nucleotide triphosphate hydrolases"/>
    <property type="match status" value="2"/>
</dbReference>
<sequence>MAVSTRAASPAEVNIPHFNPASGPYLGRLMSTNRKEKLYLPLKVGEANHIFILGKTGYGKTSFMKALAEALWEYYTSRGQEVLIVIFERKYDYSKFQRLKAFWNKRVEELGKEEATRVHPYLAAYFGTLEKYPQLKSQLGFPGDFAMSIPNYILAETYVTRKPYPIDVFTWHGLQPDSFPTRRIVFRPTRAPEAIKLDNGGGKVEVAIGRIHLRDISFEMLARKFDIPKGTAYGRILRKYWKVYKIHDPDEILRRVKAEEPSMRESTYESLKSILDEIRADPLYLKGSVLKPKAEQVTRSGNGIYDEPKPFTDYLTTKAINIIDFSDNSELDLEEQRLIMYLLWQKIKLIAGRKRVDVWLFFDEIQDLIGTAGEASRHNLAWKAMEEIYRKGRSLSVNVVAGTQYLYKLPMSLIMGAAHIAVIGALASPKDLDILRVAIMDGERLRIPVEHDSFEEFLKRRKKKGRGWFSFDREFTVKMYFRPNQSF</sequence>
<dbReference type="InParanoid" id="Q5JG91"/>
<dbReference type="InterPro" id="IPR027417">
    <property type="entry name" value="P-loop_NTPase"/>
</dbReference>
<name>Q5JG91_THEKO</name>
<dbReference type="HOGENOM" id="CLU_598020_0_0_2"/>
<dbReference type="PANTHER" id="PTHR30121:SF6">
    <property type="entry name" value="SLR6007 PROTEIN"/>
    <property type="match status" value="1"/>
</dbReference>
<dbReference type="InterPro" id="IPR051162">
    <property type="entry name" value="T4SS_component"/>
</dbReference>
<dbReference type="STRING" id="69014.TK0394"/>
<dbReference type="EMBL" id="AP006878">
    <property type="protein sequence ID" value="BAD84583.1"/>
    <property type="molecule type" value="Genomic_DNA"/>
</dbReference>
<organism evidence="2 3">
    <name type="scientific">Thermococcus kodakarensis (strain ATCC BAA-918 / JCM 12380 / KOD1)</name>
    <name type="common">Pyrococcus kodakaraensis (strain KOD1)</name>
    <dbReference type="NCBI Taxonomy" id="69014"/>
    <lineage>
        <taxon>Archaea</taxon>
        <taxon>Methanobacteriati</taxon>
        <taxon>Methanobacteriota</taxon>
        <taxon>Thermococci</taxon>
        <taxon>Thermococcales</taxon>
        <taxon>Thermococcaceae</taxon>
        <taxon>Thermococcus</taxon>
    </lineage>
</organism>
<accession>Q5JG91</accession>